<dbReference type="InterPro" id="IPR017972">
    <property type="entry name" value="Cyt_P450_CS"/>
</dbReference>
<comment type="pathway">
    <text evidence="3">Secondary metabolite biosynthesis; terpenoid biosynthesis.</text>
</comment>
<comment type="similarity">
    <text evidence="4 14">Belongs to the cytochrome P450 family.</text>
</comment>
<dbReference type="InterPro" id="IPR001128">
    <property type="entry name" value="Cyt_P450"/>
</dbReference>
<dbReference type="PRINTS" id="PR00385">
    <property type="entry name" value="P450"/>
</dbReference>
<dbReference type="PRINTS" id="PR00463">
    <property type="entry name" value="EP450I"/>
</dbReference>
<dbReference type="InterPro" id="IPR002401">
    <property type="entry name" value="Cyt_P450_E_grp-I"/>
</dbReference>
<dbReference type="InterPro" id="IPR036396">
    <property type="entry name" value="Cyt_P450_sf"/>
</dbReference>
<accession>A0A4P8JHS2</accession>
<evidence type="ECO:0000256" key="14">
    <source>
        <dbReference type="RuleBase" id="RU000461"/>
    </source>
</evidence>
<organism evidence="16">
    <name type="scientific">Tanacetum cinerariifolium</name>
    <name type="common">Dalmatian daisy</name>
    <name type="synonym">Chrysanthemum cinerariifolium</name>
    <dbReference type="NCBI Taxonomy" id="118510"/>
    <lineage>
        <taxon>Eukaryota</taxon>
        <taxon>Viridiplantae</taxon>
        <taxon>Streptophyta</taxon>
        <taxon>Embryophyta</taxon>
        <taxon>Tracheophyta</taxon>
        <taxon>Spermatophyta</taxon>
        <taxon>Magnoliopsida</taxon>
        <taxon>eudicotyledons</taxon>
        <taxon>Gunneridae</taxon>
        <taxon>Pentapetalae</taxon>
        <taxon>asterids</taxon>
        <taxon>campanulids</taxon>
        <taxon>Asterales</taxon>
        <taxon>Asteraceae</taxon>
        <taxon>Asteroideae</taxon>
        <taxon>Anthemideae</taxon>
        <taxon>Anthemidinae</taxon>
        <taxon>Tanacetum</taxon>
    </lineage>
</organism>
<keyword evidence="7 13" id="KW-0479">Metal-binding</keyword>
<evidence type="ECO:0000256" key="1">
    <source>
        <dbReference type="ARBA" id="ARBA00001971"/>
    </source>
</evidence>
<dbReference type="GO" id="GO:0016114">
    <property type="term" value="P:terpenoid biosynthetic process"/>
    <property type="evidence" value="ECO:0007669"/>
    <property type="project" value="UniProtKB-UniPathway"/>
</dbReference>
<keyword evidence="6 15" id="KW-0812">Transmembrane</keyword>
<evidence type="ECO:0000256" key="6">
    <source>
        <dbReference type="ARBA" id="ARBA00022692"/>
    </source>
</evidence>
<keyword evidence="12 15" id="KW-0472">Membrane</keyword>
<dbReference type="GO" id="GO:0005506">
    <property type="term" value="F:iron ion binding"/>
    <property type="evidence" value="ECO:0007669"/>
    <property type="project" value="InterPro"/>
</dbReference>
<dbReference type="CDD" id="cd11072">
    <property type="entry name" value="CYP71-like"/>
    <property type="match status" value="1"/>
</dbReference>
<dbReference type="PROSITE" id="PS00086">
    <property type="entry name" value="CYTOCHROME_P450"/>
    <property type="match status" value="1"/>
</dbReference>
<dbReference type="EMBL" id="MK160114">
    <property type="protein sequence ID" value="QCP80354.1"/>
    <property type="molecule type" value="mRNA"/>
</dbReference>
<evidence type="ECO:0000256" key="15">
    <source>
        <dbReference type="SAM" id="Phobius"/>
    </source>
</evidence>
<dbReference type="FunFam" id="1.10.630.10:FF:000011">
    <property type="entry name" value="Cytochrome P450 83B1"/>
    <property type="match status" value="1"/>
</dbReference>
<feature type="transmembrane region" description="Helical" evidence="15">
    <location>
        <begin position="7"/>
        <end position="24"/>
    </location>
</feature>
<evidence type="ECO:0000256" key="7">
    <source>
        <dbReference type="ARBA" id="ARBA00022723"/>
    </source>
</evidence>
<comment type="cofactor">
    <cofactor evidence="1 13">
        <name>heme</name>
        <dbReference type="ChEBI" id="CHEBI:30413"/>
    </cofactor>
</comment>
<dbReference type="GO" id="GO:0016712">
    <property type="term" value="F:oxidoreductase activity, acting on paired donors, with incorporation or reduction of molecular oxygen, reduced flavin or flavoprotein as one donor, and incorporation of one atom of oxygen"/>
    <property type="evidence" value="ECO:0007669"/>
    <property type="project" value="UniProtKB-ARBA"/>
</dbReference>
<evidence type="ECO:0000256" key="8">
    <source>
        <dbReference type="ARBA" id="ARBA00022989"/>
    </source>
</evidence>
<protein>
    <submittedName>
        <fullName evidence="16">Cytochrome P450-8</fullName>
    </submittedName>
</protein>
<feature type="binding site" description="axial binding residue" evidence="13">
    <location>
        <position position="441"/>
    </location>
    <ligand>
        <name>heme</name>
        <dbReference type="ChEBI" id="CHEBI:30413"/>
    </ligand>
    <ligandPart>
        <name>Fe</name>
        <dbReference type="ChEBI" id="CHEBI:18248"/>
    </ligandPart>
</feature>
<evidence type="ECO:0000313" key="16">
    <source>
        <dbReference type="EMBL" id="QCP80354.1"/>
    </source>
</evidence>
<evidence type="ECO:0000256" key="13">
    <source>
        <dbReference type="PIRSR" id="PIRSR602401-1"/>
    </source>
</evidence>
<evidence type="ECO:0000256" key="5">
    <source>
        <dbReference type="ARBA" id="ARBA00022617"/>
    </source>
</evidence>
<gene>
    <name evidence="16" type="primary">P450-8</name>
</gene>
<keyword evidence="5 13" id="KW-0349">Heme</keyword>
<keyword evidence="11 14" id="KW-0503">Monooxygenase</keyword>
<keyword evidence="8 15" id="KW-1133">Transmembrane helix</keyword>
<evidence type="ECO:0000256" key="2">
    <source>
        <dbReference type="ARBA" id="ARBA00004167"/>
    </source>
</evidence>
<evidence type="ECO:0000256" key="9">
    <source>
        <dbReference type="ARBA" id="ARBA00023002"/>
    </source>
</evidence>
<comment type="subcellular location">
    <subcellularLocation>
        <location evidence="2">Membrane</location>
        <topology evidence="2">Single-pass membrane protein</topology>
    </subcellularLocation>
</comment>
<sequence length="499" mass="57113">MAAFVEIILVVLIPLITVFFLVKFRNFESKIPPGPRGLPIIGNLHQFNTSRLADHLWQLSKCYGPLMSLRLGCVQTLIVSSAQMAKEVLKTNDVIFCSRPVFTGQEKITYGYKGLVLTPYNDYWREMRKICTLHLFSSRRVQSFCFDREEEVFLMINRIKHQITTSSSEVVLVNLNETIMTLTSTIICRMAYGKRQGQEMSRFHELLLECQAVLVNFYFRDHFPLMGWLDHLNGSMARLNKNFNEMDAFYQEIVDEHLHPDRSKMQDDIVDILLQLKKDESCSTSITFDHIKAILMDIFLAGTETAASSVVWAMTLLIKNPKALKRAQNEVKSLVGDKGKVYEDDLEKLEYLKAVIKETLRLYPVAPLLVPRETIDKCVLNGYEIPKKTLVYVNAWAIGRDPEFWEKPEDFEPERFMGSSTIDYKGLDFEFIPFGSGRRGCPGMSLGATTIELILSNLLYTFEWKLPDGTTRDDIDTLTTPGLVLHKKNALCLVVGKDN</sequence>
<evidence type="ECO:0000256" key="11">
    <source>
        <dbReference type="ARBA" id="ARBA00023033"/>
    </source>
</evidence>
<dbReference type="Pfam" id="PF00067">
    <property type="entry name" value="p450"/>
    <property type="match status" value="1"/>
</dbReference>
<evidence type="ECO:0000256" key="4">
    <source>
        <dbReference type="ARBA" id="ARBA00010617"/>
    </source>
</evidence>
<dbReference type="AlphaFoldDB" id="A0A4P8JHS2"/>
<evidence type="ECO:0000256" key="3">
    <source>
        <dbReference type="ARBA" id="ARBA00004721"/>
    </source>
</evidence>
<evidence type="ECO:0000256" key="12">
    <source>
        <dbReference type="ARBA" id="ARBA00023136"/>
    </source>
</evidence>
<dbReference type="PANTHER" id="PTHR47955">
    <property type="entry name" value="CYTOCHROME P450 FAMILY 71 PROTEIN"/>
    <property type="match status" value="1"/>
</dbReference>
<dbReference type="GO" id="GO:0051762">
    <property type="term" value="P:sesquiterpene biosynthetic process"/>
    <property type="evidence" value="ECO:0007669"/>
    <property type="project" value="UniProtKB-ARBA"/>
</dbReference>
<dbReference type="SUPFAM" id="SSF48264">
    <property type="entry name" value="Cytochrome P450"/>
    <property type="match status" value="1"/>
</dbReference>
<evidence type="ECO:0000256" key="10">
    <source>
        <dbReference type="ARBA" id="ARBA00023004"/>
    </source>
</evidence>
<proteinExistence type="evidence at transcript level"/>
<keyword evidence="10 13" id="KW-0408">Iron</keyword>
<reference evidence="16" key="1">
    <citation type="journal article" date="2019" name="New Phytol.">
        <title>Pyrethric acid of natural pyrethrin insecticide: complete pathway elucidation and reconstitution in Nicotiana benthamiana.</title>
        <authorList>
            <person name="Xu H."/>
            <person name="Li W."/>
            <person name="Schilmiller A.L."/>
            <person name="van Eekelen H."/>
            <person name="de Vos R.C.H."/>
            <person name="Jongsma M.A."/>
            <person name="Pichersky E."/>
        </authorList>
    </citation>
    <scope>NUCLEOTIDE SEQUENCE</scope>
</reference>
<dbReference type="GO" id="GO:0016020">
    <property type="term" value="C:membrane"/>
    <property type="evidence" value="ECO:0007669"/>
    <property type="project" value="UniProtKB-SubCell"/>
</dbReference>
<dbReference type="GO" id="GO:0020037">
    <property type="term" value="F:heme binding"/>
    <property type="evidence" value="ECO:0007669"/>
    <property type="project" value="InterPro"/>
</dbReference>
<name>A0A4P8JHS2_TANCI</name>
<dbReference type="Gene3D" id="1.10.630.10">
    <property type="entry name" value="Cytochrome P450"/>
    <property type="match status" value="1"/>
</dbReference>
<dbReference type="PANTHER" id="PTHR47955:SF22">
    <property type="entry name" value="CYTOCHROME P450 83B1-LIKE"/>
    <property type="match status" value="1"/>
</dbReference>
<dbReference type="UniPathway" id="UPA00213"/>
<keyword evidence="9 14" id="KW-0560">Oxidoreductase</keyword>